<gene>
    <name evidence="1" type="ORF">FGADI_12137</name>
</gene>
<name>A0A8H4ST50_9HYPO</name>
<dbReference type="Gene3D" id="1.25.40.20">
    <property type="entry name" value="Ankyrin repeat-containing domain"/>
    <property type="match status" value="1"/>
</dbReference>
<dbReference type="OrthoDB" id="5104270at2759"/>
<evidence type="ECO:0000313" key="2">
    <source>
        <dbReference type="Proteomes" id="UP000604273"/>
    </source>
</evidence>
<reference evidence="1" key="2">
    <citation type="submission" date="2020-05" db="EMBL/GenBank/DDBJ databases">
        <authorList>
            <person name="Kim H.-S."/>
            <person name="Proctor R.H."/>
            <person name="Brown D.W."/>
        </authorList>
    </citation>
    <scope>NUCLEOTIDE SEQUENCE</scope>
    <source>
        <strain evidence="1">NRRL 45417</strain>
    </source>
</reference>
<accession>A0A8H4ST50</accession>
<protein>
    <recommendedName>
        <fullName evidence="3">Ankyrin repeat protein</fullName>
    </recommendedName>
</protein>
<keyword evidence="2" id="KW-1185">Reference proteome</keyword>
<evidence type="ECO:0008006" key="3">
    <source>
        <dbReference type="Google" id="ProtNLM"/>
    </source>
</evidence>
<dbReference type="EMBL" id="JABFAI010000379">
    <property type="protein sequence ID" value="KAF4945195.1"/>
    <property type="molecule type" value="Genomic_DNA"/>
</dbReference>
<dbReference type="Proteomes" id="UP000604273">
    <property type="component" value="Unassembled WGS sequence"/>
</dbReference>
<dbReference type="SUPFAM" id="SSF48403">
    <property type="entry name" value="Ankyrin repeat"/>
    <property type="match status" value="1"/>
</dbReference>
<sequence length="163" mass="18398">MASMETLPIEITYNIADLVIEEAFDENIFAKTQSALAQTSHHFYDIVNPRLRAASYCWAAREGRIDILKKAHENGANLSGTGTMRPEEKATPLNYTIKHGHRDIVEYLAEIVADPHVPARGVRDCWSDTEPLRPYALQMAIQHSGFEGAEKILVQKLGVYWIF</sequence>
<comment type="caution">
    <text evidence="1">The sequence shown here is derived from an EMBL/GenBank/DDBJ whole genome shotgun (WGS) entry which is preliminary data.</text>
</comment>
<dbReference type="Pfam" id="PF13637">
    <property type="entry name" value="Ank_4"/>
    <property type="match status" value="1"/>
</dbReference>
<dbReference type="AlphaFoldDB" id="A0A8H4ST50"/>
<dbReference type="InterPro" id="IPR002110">
    <property type="entry name" value="Ankyrin_rpt"/>
</dbReference>
<reference evidence="1" key="1">
    <citation type="journal article" date="2020" name="BMC Genomics">
        <title>Correction to: Identification and distribution of gene clusters required for synthesis of sphingolipid metabolism inhibitors in diverse species of the filamentous fungus Fusarium.</title>
        <authorList>
            <person name="Kim H.S."/>
            <person name="Lohmar J.M."/>
            <person name="Busman M."/>
            <person name="Brown D.W."/>
            <person name="Naumann T.A."/>
            <person name="Divon H.H."/>
            <person name="Lysoe E."/>
            <person name="Uhlig S."/>
            <person name="Proctor R.H."/>
        </authorList>
    </citation>
    <scope>NUCLEOTIDE SEQUENCE</scope>
    <source>
        <strain evidence="1">NRRL 45417</strain>
    </source>
</reference>
<proteinExistence type="predicted"/>
<evidence type="ECO:0000313" key="1">
    <source>
        <dbReference type="EMBL" id="KAF4945195.1"/>
    </source>
</evidence>
<dbReference type="InterPro" id="IPR036770">
    <property type="entry name" value="Ankyrin_rpt-contain_sf"/>
</dbReference>
<organism evidence="1 2">
    <name type="scientific">Fusarium gaditjirri</name>
    <dbReference type="NCBI Taxonomy" id="282569"/>
    <lineage>
        <taxon>Eukaryota</taxon>
        <taxon>Fungi</taxon>
        <taxon>Dikarya</taxon>
        <taxon>Ascomycota</taxon>
        <taxon>Pezizomycotina</taxon>
        <taxon>Sordariomycetes</taxon>
        <taxon>Hypocreomycetidae</taxon>
        <taxon>Hypocreales</taxon>
        <taxon>Nectriaceae</taxon>
        <taxon>Fusarium</taxon>
        <taxon>Fusarium nisikadoi species complex</taxon>
    </lineage>
</organism>